<dbReference type="GO" id="GO:0022857">
    <property type="term" value="F:transmembrane transporter activity"/>
    <property type="evidence" value="ECO:0007669"/>
    <property type="project" value="InterPro"/>
</dbReference>
<organism evidence="6 7">
    <name type="scientific">Mycolicibacterium madagascariense</name>
    <dbReference type="NCBI Taxonomy" id="212765"/>
    <lineage>
        <taxon>Bacteria</taxon>
        <taxon>Bacillati</taxon>
        <taxon>Actinomycetota</taxon>
        <taxon>Actinomycetes</taxon>
        <taxon>Mycobacteriales</taxon>
        <taxon>Mycobacteriaceae</taxon>
        <taxon>Mycolicibacterium</taxon>
    </lineage>
</organism>
<evidence type="ECO:0000256" key="2">
    <source>
        <dbReference type="ARBA" id="ARBA00022692"/>
    </source>
</evidence>
<reference evidence="6 7" key="1">
    <citation type="journal article" date="2019" name="Emerg. Microbes Infect.">
        <title>Comprehensive subspecies identification of 175 nontuberculous mycobacteria species based on 7547 genomic profiles.</title>
        <authorList>
            <person name="Matsumoto Y."/>
            <person name="Kinjo T."/>
            <person name="Motooka D."/>
            <person name="Nabeya D."/>
            <person name="Jung N."/>
            <person name="Uechi K."/>
            <person name="Horii T."/>
            <person name="Iida T."/>
            <person name="Fujita J."/>
            <person name="Nakamura S."/>
        </authorList>
    </citation>
    <scope>NUCLEOTIDE SEQUENCE [LARGE SCALE GENOMIC DNA]</scope>
    <source>
        <strain evidence="6 7">JCM 13574</strain>
    </source>
</reference>
<feature type="transmembrane region" description="Helical" evidence="5">
    <location>
        <begin position="373"/>
        <end position="392"/>
    </location>
</feature>
<dbReference type="KEGG" id="mmag:MMAD_06360"/>
<keyword evidence="2 5" id="KW-0812">Transmembrane</keyword>
<feature type="transmembrane region" description="Helical" evidence="5">
    <location>
        <begin position="266"/>
        <end position="288"/>
    </location>
</feature>
<dbReference type="Proteomes" id="UP000466517">
    <property type="component" value="Chromosome"/>
</dbReference>
<evidence type="ECO:0000256" key="4">
    <source>
        <dbReference type="ARBA" id="ARBA00023136"/>
    </source>
</evidence>
<evidence type="ECO:0000256" key="3">
    <source>
        <dbReference type="ARBA" id="ARBA00022989"/>
    </source>
</evidence>
<dbReference type="AlphaFoldDB" id="A0A7I7XCJ0"/>
<proteinExistence type="predicted"/>
<name>A0A7I7XCJ0_9MYCO</name>
<feature type="transmembrane region" description="Helical" evidence="5">
    <location>
        <begin position="108"/>
        <end position="137"/>
    </location>
</feature>
<comment type="subcellular location">
    <subcellularLocation>
        <location evidence="1">Membrane</location>
        <topology evidence="1">Multi-pass membrane protein</topology>
    </subcellularLocation>
</comment>
<feature type="transmembrane region" description="Helical" evidence="5">
    <location>
        <begin position="528"/>
        <end position="548"/>
    </location>
</feature>
<feature type="transmembrane region" description="Helical" evidence="5">
    <location>
        <begin position="191"/>
        <end position="211"/>
    </location>
</feature>
<keyword evidence="7" id="KW-1185">Reference proteome</keyword>
<evidence type="ECO:0000313" key="7">
    <source>
        <dbReference type="Proteomes" id="UP000466517"/>
    </source>
</evidence>
<dbReference type="PANTHER" id="PTHR47547:SF1">
    <property type="entry name" value="ASPARTATE-PROTON SYMPORTER"/>
    <property type="match status" value="1"/>
</dbReference>
<feature type="transmembrane region" description="Helical" evidence="5">
    <location>
        <begin position="438"/>
        <end position="456"/>
    </location>
</feature>
<dbReference type="InterPro" id="IPR052962">
    <property type="entry name" value="AA_Transporter_AGT"/>
</dbReference>
<dbReference type="PANTHER" id="PTHR47547">
    <property type="match status" value="1"/>
</dbReference>
<keyword evidence="4 5" id="KW-0472">Membrane</keyword>
<feature type="transmembrane region" description="Helical" evidence="5">
    <location>
        <begin position="311"/>
        <end position="331"/>
    </location>
</feature>
<feature type="transmembrane region" description="Helical" evidence="5">
    <location>
        <begin position="398"/>
        <end position="417"/>
    </location>
</feature>
<evidence type="ECO:0000256" key="1">
    <source>
        <dbReference type="ARBA" id="ARBA00004141"/>
    </source>
</evidence>
<feature type="transmembrane region" description="Helical" evidence="5">
    <location>
        <begin position="223"/>
        <end position="245"/>
    </location>
</feature>
<dbReference type="InterPro" id="IPR002293">
    <property type="entry name" value="AA/rel_permease1"/>
</dbReference>
<evidence type="ECO:0000256" key="5">
    <source>
        <dbReference type="SAM" id="Phobius"/>
    </source>
</evidence>
<protein>
    <submittedName>
        <fullName evidence="6">Amino acid permease</fullName>
    </submittedName>
</protein>
<feature type="transmembrane region" description="Helical" evidence="5">
    <location>
        <begin position="35"/>
        <end position="55"/>
    </location>
</feature>
<feature type="transmembrane region" description="Helical" evidence="5">
    <location>
        <begin position="157"/>
        <end position="179"/>
    </location>
</feature>
<dbReference type="Gene3D" id="1.20.1740.10">
    <property type="entry name" value="Amino acid/polyamine transporter I"/>
    <property type="match status" value="1"/>
</dbReference>
<feature type="transmembrane region" description="Helical" evidence="5">
    <location>
        <begin position="67"/>
        <end position="87"/>
    </location>
</feature>
<feature type="transmembrane region" description="Helical" evidence="5">
    <location>
        <begin position="491"/>
        <end position="508"/>
    </location>
</feature>
<dbReference type="EMBL" id="AP022610">
    <property type="protein sequence ID" value="BBZ26341.1"/>
    <property type="molecule type" value="Genomic_DNA"/>
</dbReference>
<evidence type="ECO:0000313" key="6">
    <source>
        <dbReference type="EMBL" id="BBZ26341.1"/>
    </source>
</evidence>
<accession>A0A7I7XCJ0</accession>
<dbReference type="Pfam" id="PF13520">
    <property type="entry name" value="AA_permease_2"/>
    <property type="match status" value="1"/>
</dbReference>
<keyword evidence="3 5" id="KW-1133">Transmembrane helix</keyword>
<dbReference type="GO" id="GO:0016020">
    <property type="term" value="C:membrane"/>
    <property type="evidence" value="ECO:0007669"/>
    <property type="project" value="UniProtKB-SubCell"/>
</dbReference>
<sequence length="576" mass="60174">MGGSNDTPSVDPAPGGAALTATDAVDSSPGLRRSVGFWGLMCVSLGSIIGSGWLLSALSAAQSAGPAAIVSWVLAAAMLIVLALVFAELGGAYPVAGGSGRFPYYSHGAFGGFVATFASWLPSVAIAPIEILGAITYLNSVSWVNHHFDMLNASTGLLNRTGLLVATLLMILFTAMNLAGVKFMSESNGLVVIWKTLVPLVAIVVIGYLSFHPGNLTAGGSFMPAGIHGVFAALPLGVVFALQGFEQAVQLAGEARNPQRDVSRAIITAMIIGALLYIALQAAFIFAVDPNDVRGGWAHPLGVGGAHSSYGAWYTLAIAVGAGWLAVVLIIDAVASPTGTGIVYIGTTARLSYALGVLPELPTRLATTDKRGVPVWSIVVSAVIGWLCFGPFPSWSKLVAVVTGATAIMYAFAPIALGALRRRDGDRPRSYRMPLPDVLLPIAFISANLLLYWGSYGVEWKLDIALVVGAALFLVGAAVKKTFSVDMFRHGYWIVPWLIGATVIGYFGNYGGLHPIFNGFVFGEWTDVVVVAAFSLIVYYWALAVAAPSDQVAAAVAKDADHRSGQHHDADVATPA</sequence>
<feature type="transmembrane region" description="Helical" evidence="5">
    <location>
        <begin position="462"/>
        <end position="479"/>
    </location>
</feature>
<gene>
    <name evidence="6" type="ORF">MMAD_06360</name>
</gene>